<feature type="non-terminal residue" evidence="1">
    <location>
        <position position="39"/>
    </location>
</feature>
<gene>
    <name evidence="1" type="ORF">S03H2_44196</name>
</gene>
<accession>X1J215</accession>
<evidence type="ECO:0000313" key="1">
    <source>
        <dbReference type="EMBL" id="GAH75540.1"/>
    </source>
</evidence>
<sequence>MPTVESQLTINESPDVVYEAARDKIETLADFLANVDSIE</sequence>
<reference evidence="1" key="1">
    <citation type="journal article" date="2014" name="Front. Microbiol.">
        <title>High frequency of phylogenetically diverse reductive dehalogenase-homologous genes in deep subseafloor sedimentary metagenomes.</title>
        <authorList>
            <person name="Kawai M."/>
            <person name="Futagami T."/>
            <person name="Toyoda A."/>
            <person name="Takaki Y."/>
            <person name="Nishi S."/>
            <person name="Hori S."/>
            <person name="Arai W."/>
            <person name="Tsubouchi T."/>
            <person name="Morono Y."/>
            <person name="Uchiyama I."/>
            <person name="Ito T."/>
            <person name="Fujiyama A."/>
            <person name="Inagaki F."/>
            <person name="Takami H."/>
        </authorList>
    </citation>
    <scope>NUCLEOTIDE SEQUENCE</scope>
    <source>
        <strain evidence="1">Expedition CK06-06</strain>
    </source>
</reference>
<dbReference type="AlphaFoldDB" id="X1J215"/>
<proteinExistence type="predicted"/>
<protein>
    <submittedName>
        <fullName evidence="1">Uncharacterized protein</fullName>
    </submittedName>
</protein>
<name>X1J215_9ZZZZ</name>
<dbReference type="EMBL" id="BARU01027620">
    <property type="protein sequence ID" value="GAH75540.1"/>
    <property type="molecule type" value="Genomic_DNA"/>
</dbReference>
<organism evidence="1">
    <name type="scientific">marine sediment metagenome</name>
    <dbReference type="NCBI Taxonomy" id="412755"/>
    <lineage>
        <taxon>unclassified sequences</taxon>
        <taxon>metagenomes</taxon>
        <taxon>ecological metagenomes</taxon>
    </lineage>
</organism>
<comment type="caution">
    <text evidence="1">The sequence shown here is derived from an EMBL/GenBank/DDBJ whole genome shotgun (WGS) entry which is preliminary data.</text>
</comment>